<dbReference type="EMBL" id="AKKV01000020">
    <property type="protein sequence ID" value="EIT86719.1"/>
    <property type="molecule type" value="Genomic_DNA"/>
</dbReference>
<keyword evidence="2" id="KW-1185">Reference proteome</keyword>
<evidence type="ECO:0000313" key="1">
    <source>
        <dbReference type="EMBL" id="EIT86719.1"/>
    </source>
</evidence>
<comment type="caution">
    <text evidence="1">The sequence shown here is derived from an EMBL/GenBank/DDBJ whole genome shotgun (WGS) entry which is preliminary data.</text>
</comment>
<dbReference type="InterPro" id="IPR024211">
    <property type="entry name" value="DUF3841"/>
</dbReference>
<name>I8AM27_9BACL</name>
<reference evidence="1 2" key="1">
    <citation type="journal article" date="2012" name="J. Bacteriol.">
        <title>Genome of Bacillus macauensis ZFHKF-1, a Long-Chain-Forming Bacterium.</title>
        <authorList>
            <person name="Cai L."/>
            <person name="Zhang T."/>
        </authorList>
    </citation>
    <scope>NUCLEOTIDE SEQUENCE [LARGE SCALE GENOMIC DNA]</scope>
    <source>
        <strain evidence="1 2">ZFHKF-1</strain>
    </source>
</reference>
<dbReference type="Proteomes" id="UP000004080">
    <property type="component" value="Unassembled WGS sequence"/>
</dbReference>
<accession>I8AM27</accession>
<gene>
    <name evidence="1" type="ORF">A374_04074</name>
</gene>
<dbReference type="RefSeq" id="WP_007200914.1">
    <property type="nucleotide sequence ID" value="NZ_AKKV01000020.1"/>
</dbReference>
<dbReference type="PATRIC" id="fig|1196324.3.peg.827"/>
<organism evidence="1 2">
    <name type="scientific">Fictibacillus macauensis ZFHKF-1</name>
    <dbReference type="NCBI Taxonomy" id="1196324"/>
    <lineage>
        <taxon>Bacteria</taxon>
        <taxon>Bacillati</taxon>
        <taxon>Bacillota</taxon>
        <taxon>Bacilli</taxon>
        <taxon>Bacillales</taxon>
        <taxon>Fictibacillaceae</taxon>
        <taxon>Fictibacillus</taxon>
    </lineage>
</organism>
<sequence>MIVYHVMSFSMYDKMRTSGMCTGNASYVYEPYKVHYEWMMKQLQLNHPSYDGVTPPIWVWQRQPSRNELFLKPPGKKSVILKLEIPEEHILFSCFDAWHFPLSDEPVLLTQEEYEDYTTNEWSTEQIQATWPRIFDLEKMTDPSRERQFPSDWIQGVTPFITMDMVKKVYRFIPKQYPRYMKKK</sequence>
<evidence type="ECO:0000313" key="2">
    <source>
        <dbReference type="Proteomes" id="UP000004080"/>
    </source>
</evidence>
<proteinExistence type="predicted"/>
<protein>
    <recommendedName>
        <fullName evidence="3">DUF3841 domain-containing protein</fullName>
    </recommendedName>
</protein>
<dbReference type="OrthoDB" id="286252at2"/>
<dbReference type="Pfam" id="PF12952">
    <property type="entry name" value="DUF3841"/>
    <property type="match status" value="1"/>
</dbReference>
<evidence type="ECO:0008006" key="3">
    <source>
        <dbReference type="Google" id="ProtNLM"/>
    </source>
</evidence>
<dbReference type="AlphaFoldDB" id="I8AM27"/>